<dbReference type="InterPro" id="IPR000971">
    <property type="entry name" value="Globin"/>
</dbReference>
<dbReference type="PRINTS" id="PR00612">
    <property type="entry name" value="ALPHAHAEM"/>
</dbReference>
<dbReference type="GO" id="GO:0072562">
    <property type="term" value="C:blood microparticle"/>
    <property type="evidence" value="ECO:0007669"/>
    <property type="project" value="TreeGrafter"/>
</dbReference>
<keyword evidence="5" id="KW-0479">Metal-binding</keyword>
<sequence length="173" mass="18633">MFFTGPCPSPAIKTSYVCAKHHSQTTSSGKMSLSAKDKETVKTFWAKISSSGDAIGADALSRMLVVYPQTKTYFSHWKDLSPGSAPVLKHGATVMGGVGEAVAKIDDLSAGLLSLSELHAFTLRVDPSNFKVLSHNILVVLALMFPTDFTPEVHVAMDKFLAAVARALSEKYR</sequence>
<feature type="domain" description="Globin" evidence="8">
    <location>
        <begin position="32"/>
        <end position="173"/>
    </location>
</feature>
<dbReference type="GO" id="GO:0042744">
    <property type="term" value="P:hydrogen peroxide catabolic process"/>
    <property type="evidence" value="ECO:0007669"/>
    <property type="project" value="TreeGrafter"/>
</dbReference>
<evidence type="ECO:0000256" key="1">
    <source>
        <dbReference type="ARBA" id="ARBA00008705"/>
    </source>
</evidence>
<evidence type="ECO:0000256" key="6">
    <source>
        <dbReference type="ARBA" id="ARBA00023004"/>
    </source>
</evidence>
<dbReference type="GO" id="GO:0005344">
    <property type="term" value="F:oxygen carrier activity"/>
    <property type="evidence" value="ECO:0007669"/>
    <property type="project" value="UniProtKB-KW"/>
</dbReference>
<evidence type="ECO:0000313" key="10">
    <source>
        <dbReference type="Proteomes" id="UP000265020"/>
    </source>
</evidence>
<dbReference type="PANTHER" id="PTHR11442:SF41">
    <property type="entry name" value="HEMOGLOBIN SUBUNIT ZETA"/>
    <property type="match status" value="1"/>
</dbReference>
<proteinExistence type="inferred from homology"/>
<keyword evidence="10" id="KW-1185">Reference proteome</keyword>
<dbReference type="GO" id="GO:0020037">
    <property type="term" value="F:heme binding"/>
    <property type="evidence" value="ECO:0007669"/>
    <property type="project" value="InterPro"/>
</dbReference>
<dbReference type="InterPro" id="IPR050056">
    <property type="entry name" value="Hemoglobin_oxygen_transport"/>
</dbReference>
<accession>A0A3Q2D1G0</accession>
<dbReference type="Ensembl" id="ENSCVAT00000019251.1">
    <property type="protein sequence ID" value="ENSCVAP00000012087.1"/>
    <property type="gene ID" value="ENSCVAG00000015384.1"/>
</dbReference>
<dbReference type="InterPro" id="IPR002338">
    <property type="entry name" value="Hemoglobin_a-typ"/>
</dbReference>
<dbReference type="GO" id="GO:0005833">
    <property type="term" value="C:hemoglobin complex"/>
    <property type="evidence" value="ECO:0007669"/>
    <property type="project" value="InterPro"/>
</dbReference>
<dbReference type="GO" id="GO:0046872">
    <property type="term" value="F:metal ion binding"/>
    <property type="evidence" value="ECO:0007669"/>
    <property type="project" value="UniProtKB-KW"/>
</dbReference>
<dbReference type="GO" id="GO:0004601">
    <property type="term" value="F:peroxidase activity"/>
    <property type="evidence" value="ECO:0007669"/>
    <property type="project" value="TreeGrafter"/>
</dbReference>
<dbReference type="GO" id="GO:0031838">
    <property type="term" value="C:haptoglobin-hemoglobin complex"/>
    <property type="evidence" value="ECO:0007669"/>
    <property type="project" value="TreeGrafter"/>
</dbReference>
<dbReference type="GO" id="GO:0019825">
    <property type="term" value="F:oxygen binding"/>
    <property type="evidence" value="ECO:0007669"/>
    <property type="project" value="InterPro"/>
</dbReference>
<dbReference type="SUPFAM" id="SSF46458">
    <property type="entry name" value="Globin-like"/>
    <property type="match status" value="1"/>
</dbReference>
<dbReference type="InterPro" id="IPR009050">
    <property type="entry name" value="Globin-like_sf"/>
</dbReference>
<evidence type="ECO:0000259" key="8">
    <source>
        <dbReference type="PROSITE" id="PS01033"/>
    </source>
</evidence>
<evidence type="ECO:0000256" key="2">
    <source>
        <dbReference type="ARBA" id="ARBA00022448"/>
    </source>
</evidence>
<evidence type="ECO:0000256" key="4">
    <source>
        <dbReference type="ARBA" id="ARBA00022621"/>
    </source>
</evidence>
<dbReference type="CDD" id="cd08927">
    <property type="entry name" value="Hb-alpha-like"/>
    <property type="match status" value="1"/>
</dbReference>
<organism evidence="9 10">
    <name type="scientific">Cyprinodon variegatus</name>
    <name type="common">Sheepshead minnow</name>
    <dbReference type="NCBI Taxonomy" id="28743"/>
    <lineage>
        <taxon>Eukaryota</taxon>
        <taxon>Metazoa</taxon>
        <taxon>Chordata</taxon>
        <taxon>Craniata</taxon>
        <taxon>Vertebrata</taxon>
        <taxon>Euteleostomi</taxon>
        <taxon>Actinopterygii</taxon>
        <taxon>Neopterygii</taxon>
        <taxon>Teleostei</taxon>
        <taxon>Neoteleostei</taxon>
        <taxon>Acanthomorphata</taxon>
        <taxon>Ovalentaria</taxon>
        <taxon>Atherinomorphae</taxon>
        <taxon>Cyprinodontiformes</taxon>
        <taxon>Cyprinodontidae</taxon>
        <taxon>Cyprinodon</taxon>
    </lineage>
</organism>
<evidence type="ECO:0000256" key="7">
    <source>
        <dbReference type="RuleBase" id="RU000356"/>
    </source>
</evidence>
<dbReference type="STRING" id="28743.ENSCVAP00000012087"/>
<keyword evidence="2 7" id="KW-0813">Transport</keyword>
<dbReference type="AlphaFoldDB" id="A0A3Q2D1G0"/>
<dbReference type="GO" id="GO:0031720">
    <property type="term" value="F:haptoglobin binding"/>
    <property type="evidence" value="ECO:0007669"/>
    <property type="project" value="TreeGrafter"/>
</dbReference>
<protein>
    <submittedName>
        <fullName evidence="9">Hemoglobin embryonic subunit alpha-like</fullName>
    </submittedName>
</protein>
<reference evidence="9" key="2">
    <citation type="submission" date="2025-09" db="UniProtKB">
        <authorList>
            <consortium name="Ensembl"/>
        </authorList>
    </citation>
    <scope>IDENTIFICATION</scope>
</reference>
<dbReference type="Proteomes" id="UP000265020">
    <property type="component" value="Unassembled WGS sequence"/>
</dbReference>
<dbReference type="PANTHER" id="PTHR11442">
    <property type="entry name" value="HEMOGLOBIN FAMILY MEMBER"/>
    <property type="match status" value="1"/>
</dbReference>
<dbReference type="GO" id="GO:0043177">
    <property type="term" value="F:organic acid binding"/>
    <property type="evidence" value="ECO:0007669"/>
    <property type="project" value="TreeGrafter"/>
</dbReference>
<dbReference type="Pfam" id="PF00042">
    <property type="entry name" value="Globin"/>
    <property type="match status" value="1"/>
</dbReference>
<keyword evidence="6" id="KW-0408">Iron</keyword>
<evidence type="ECO:0000256" key="5">
    <source>
        <dbReference type="ARBA" id="ARBA00022723"/>
    </source>
</evidence>
<dbReference type="GeneTree" id="ENSGT00940000163288"/>
<keyword evidence="4 7" id="KW-0561">Oxygen transport</keyword>
<evidence type="ECO:0000256" key="3">
    <source>
        <dbReference type="ARBA" id="ARBA00022617"/>
    </source>
</evidence>
<reference evidence="9" key="1">
    <citation type="submission" date="2025-08" db="UniProtKB">
        <authorList>
            <consortium name="Ensembl"/>
        </authorList>
    </citation>
    <scope>IDENTIFICATION</scope>
</reference>
<keyword evidence="3 7" id="KW-0349">Heme</keyword>
<dbReference type="Gene3D" id="1.10.490.10">
    <property type="entry name" value="Globins"/>
    <property type="match status" value="1"/>
</dbReference>
<evidence type="ECO:0000313" key="9">
    <source>
        <dbReference type="Ensembl" id="ENSCVAP00000012087.1"/>
    </source>
</evidence>
<dbReference type="InterPro" id="IPR012292">
    <property type="entry name" value="Globin/Proto"/>
</dbReference>
<dbReference type="PROSITE" id="PS01033">
    <property type="entry name" value="GLOBIN"/>
    <property type="match status" value="1"/>
</dbReference>
<name>A0A3Q2D1G0_CYPVA</name>
<dbReference type="FunFam" id="1.10.490.10:FF:000002">
    <property type="entry name" value="Hemoglobin subunit alpha"/>
    <property type="match status" value="1"/>
</dbReference>
<comment type="similarity">
    <text evidence="1 7">Belongs to the globin family.</text>
</comment>